<dbReference type="RefSeq" id="WP_378261055.1">
    <property type="nucleotide sequence ID" value="NZ_JBHUKR010000004.1"/>
</dbReference>
<name>A0ABW5FRL2_9PSEU</name>
<proteinExistence type="predicted"/>
<evidence type="ECO:0000313" key="2">
    <source>
        <dbReference type="Proteomes" id="UP001597417"/>
    </source>
</evidence>
<protein>
    <recommendedName>
        <fullName evidence="3">SAM-dependent methyltransferase</fullName>
    </recommendedName>
</protein>
<keyword evidence="2" id="KW-1185">Reference proteome</keyword>
<sequence>MPAIFIADSAERTRSGISGSPPGDVAGLLAEYGWREIEQTGQAEFLDRHVRPADRTLEVSAIERAAYTTKA</sequence>
<dbReference type="EMBL" id="JBHUKR010000004">
    <property type="protein sequence ID" value="MFD2415341.1"/>
    <property type="molecule type" value="Genomic_DNA"/>
</dbReference>
<dbReference type="Proteomes" id="UP001597417">
    <property type="component" value="Unassembled WGS sequence"/>
</dbReference>
<evidence type="ECO:0000313" key="1">
    <source>
        <dbReference type="EMBL" id="MFD2415341.1"/>
    </source>
</evidence>
<reference evidence="2" key="1">
    <citation type="journal article" date="2019" name="Int. J. Syst. Evol. Microbiol.">
        <title>The Global Catalogue of Microorganisms (GCM) 10K type strain sequencing project: providing services to taxonomists for standard genome sequencing and annotation.</title>
        <authorList>
            <consortium name="The Broad Institute Genomics Platform"/>
            <consortium name="The Broad Institute Genome Sequencing Center for Infectious Disease"/>
            <person name="Wu L."/>
            <person name="Ma J."/>
        </authorList>
    </citation>
    <scope>NUCLEOTIDE SEQUENCE [LARGE SCALE GENOMIC DNA]</scope>
    <source>
        <strain evidence="2">CGMCC 4.7645</strain>
    </source>
</reference>
<organism evidence="1 2">
    <name type="scientific">Amycolatopsis pigmentata</name>
    <dbReference type="NCBI Taxonomy" id="450801"/>
    <lineage>
        <taxon>Bacteria</taxon>
        <taxon>Bacillati</taxon>
        <taxon>Actinomycetota</taxon>
        <taxon>Actinomycetes</taxon>
        <taxon>Pseudonocardiales</taxon>
        <taxon>Pseudonocardiaceae</taxon>
        <taxon>Amycolatopsis</taxon>
    </lineage>
</organism>
<evidence type="ECO:0008006" key="3">
    <source>
        <dbReference type="Google" id="ProtNLM"/>
    </source>
</evidence>
<accession>A0ABW5FRL2</accession>
<gene>
    <name evidence="1" type="ORF">ACFSXZ_03255</name>
</gene>
<comment type="caution">
    <text evidence="1">The sequence shown here is derived from an EMBL/GenBank/DDBJ whole genome shotgun (WGS) entry which is preliminary data.</text>
</comment>